<feature type="transmembrane region" description="Helical" evidence="1">
    <location>
        <begin position="31"/>
        <end position="50"/>
    </location>
</feature>
<keyword evidence="1" id="KW-0472">Membrane</keyword>
<evidence type="ECO:0008006" key="4">
    <source>
        <dbReference type="Google" id="ProtNLM"/>
    </source>
</evidence>
<protein>
    <recommendedName>
        <fullName evidence="4">Holin</fullName>
    </recommendedName>
</protein>
<name>A0ABW2KDQ6_9ACTN</name>
<evidence type="ECO:0000256" key="1">
    <source>
        <dbReference type="SAM" id="Phobius"/>
    </source>
</evidence>
<evidence type="ECO:0000313" key="3">
    <source>
        <dbReference type="Proteomes" id="UP001596540"/>
    </source>
</evidence>
<comment type="caution">
    <text evidence="2">The sequence shown here is derived from an EMBL/GenBank/DDBJ whole genome shotgun (WGS) entry which is preliminary data.</text>
</comment>
<feature type="transmembrane region" description="Helical" evidence="1">
    <location>
        <begin position="56"/>
        <end position="75"/>
    </location>
</feature>
<keyword evidence="1" id="KW-0812">Transmembrane</keyword>
<gene>
    <name evidence="2" type="ORF">ACFQRF_10405</name>
</gene>
<dbReference type="RefSeq" id="WP_379870802.1">
    <property type="nucleotide sequence ID" value="NZ_JBHTBH010000004.1"/>
</dbReference>
<sequence>MTHSSPTPVPGSRAEVRADARSRAWRTTLQGLAAVVLVAVAGAVTNSVIAGAVIDWPVLGAAAGTAALTAVAAYVQRRVEGHSSG</sequence>
<reference evidence="3" key="1">
    <citation type="journal article" date="2019" name="Int. J. Syst. Evol. Microbiol.">
        <title>The Global Catalogue of Microorganisms (GCM) 10K type strain sequencing project: providing services to taxonomists for standard genome sequencing and annotation.</title>
        <authorList>
            <consortium name="The Broad Institute Genomics Platform"/>
            <consortium name="The Broad Institute Genome Sequencing Center for Infectious Disease"/>
            <person name="Wu L."/>
            <person name="Ma J."/>
        </authorList>
    </citation>
    <scope>NUCLEOTIDE SEQUENCE [LARGE SCALE GENOMIC DNA]</scope>
    <source>
        <strain evidence="3">CGMCC 4.7382</strain>
    </source>
</reference>
<evidence type="ECO:0000313" key="2">
    <source>
        <dbReference type="EMBL" id="MFC7328152.1"/>
    </source>
</evidence>
<keyword evidence="1" id="KW-1133">Transmembrane helix</keyword>
<accession>A0ABW2KDQ6</accession>
<dbReference type="EMBL" id="JBHTBH010000004">
    <property type="protein sequence ID" value="MFC7328152.1"/>
    <property type="molecule type" value="Genomic_DNA"/>
</dbReference>
<dbReference type="Proteomes" id="UP001596540">
    <property type="component" value="Unassembled WGS sequence"/>
</dbReference>
<organism evidence="2 3">
    <name type="scientific">Marinactinospora rubrisoli</name>
    <dbReference type="NCBI Taxonomy" id="2715399"/>
    <lineage>
        <taxon>Bacteria</taxon>
        <taxon>Bacillati</taxon>
        <taxon>Actinomycetota</taxon>
        <taxon>Actinomycetes</taxon>
        <taxon>Streptosporangiales</taxon>
        <taxon>Nocardiopsidaceae</taxon>
        <taxon>Marinactinospora</taxon>
    </lineage>
</organism>
<keyword evidence="3" id="KW-1185">Reference proteome</keyword>
<proteinExistence type="predicted"/>